<organism evidence="11">
    <name type="scientific">Trypanosoma vivax (strain Y486)</name>
    <dbReference type="NCBI Taxonomy" id="1055687"/>
    <lineage>
        <taxon>Eukaryota</taxon>
        <taxon>Discoba</taxon>
        <taxon>Euglenozoa</taxon>
        <taxon>Kinetoplastea</taxon>
        <taxon>Metakinetoplastina</taxon>
        <taxon>Trypanosomatida</taxon>
        <taxon>Trypanosomatidae</taxon>
        <taxon>Trypanosoma</taxon>
        <taxon>Duttonella</taxon>
    </lineage>
</organism>
<dbReference type="GO" id="GO:0000139">
    <property type="term" value="C:Golgi membrane"/>
    <property type="evidence" value="ECO:0007669"/>
    <property type="project" value="UniProtKB-SubCell"/>
</dbReference>
<dbReference type="GO" id="GO:0016758">
    <property type="term" value="F:hexosyltransferase activity"/>
    <property type="evidence" value="ECO:0007669"/>
    <property type="project" value="InterPro"/>
</dbReference>
<comment type="subcellular location">
    <subcellularLocation>
        <location evidence="1 10">Golgi apparatus membrane</location>
        <topology evidence="1 10">Single-pass type II membrane protein</topology>
    </subcellularLocation>
</comment>
<keyword evidence="8 10" id="KW-0333">Golgi apparatus</keyword>
<evidence type="ECO:0000256" key="4">
    <source>
        <dbReference type="ARBA" id="ARBA00022679"/>
    </source>
</evidence>
<feature type="transmembrane region" description="Helical" evidence="10">
    <location>
        <begin position="20"/>
        <end position="40"/>
    </location>
</feature>
<keyword evidence="9 10" id="KW-0472">Membrane</keyword>
<keyword evidence="3 10" id="KW-0328">Glycosyltransferase</keyword>
<accession>G0U3Z3</accession>
<evidence type="ECO:0000256" key="5">
    <source>
        <dbReference type="ARBA" id="ARBA00022692"/>
    </source>
</evidence>
<keyword evidence="6 10" id="KW-0735">Signal-anchor</keyword>
<sequence>MKWRRTTHGCARIQHVCKRFRLCTLMAAVLAVIVLLVWRLHHNKTRKISHTRRPLPDFVYEERDKESLQYIPKSVVRTWRSRDFLAVVGILSPDINVRRRRRYLQRMTCWQYKGVARKRNDFTGEMLVVFTLARHPEHNYTHSRYLKEEAVYYQDIISLPVNEGRVTTDKVIGQDGKFWGHDAEIGMSRKVYWWFELAMRLFPTTPYFSKGDDDMFLDAPQFITDLRRFTRRGLYWGDVAISRAGFYFVTGGLYTMSRDVVEQFLTFEPVRRMIDVPYTAELDANFTRYSMEHEDLLVGHVLHLRKYKDLVFIK</sequence>
<dbReference type="EMBL" id="HE573026">
    <property type="protein sequence ID" value="CCC52155.1"/>
    <property type="molecule type" value="Genomic_DNA"/>
</dbReference>
<reference evidence="11" key="1">
    <citation type="journal article" date="2012" name="Proc. Natl. Acad. Sci. U.S.A.">
        <title>Antigenic diversity is generated by distinct evolutionary mechanisms in African trypanosome species.</title>
        <authorList>
            <person name="Jackson A.P."/>
            <person name="Berry A."/>
            <person name="Aslett M."/>
            <person name="Allison H.C."/>
            <person name="Burton P."/>
            <person name="Vavrova-Anderson J."/>
            <person name="Brown R."/>
            <person name="Browne H."/>
            <person name="Corton N."/>
            <person name="Hauser H."/>
            <person name="Gamble J."/>
            <person name="Gilderthorp R."/>
            <person name="Marcello L."/>
            <person name="McQuillan J."/>
            <person name="Otto T.D."/>
            <person name="Quail M.A."/>
            <person name="Sanders M.J."/>
            <person name="van Tonder A."/>
            <person name="Ginger M.L."/>
            <person name="Field M.C."/>
            <person name="Barry J.D."/>
            <person name="Hertz-Fowler C."/>
            <person name="Berriman M."/>
        </authorList>
    </citation>
    <scope>NUCLEOTIDE SEQUENCE</scope>
    <source>
        <strain evidence="11">Y486</strain>
    </source>
</reference>
<feature type="non-terminal residue" evidence="11">
    <location>
        <position position="314"/>
    </location>
</feature>
<evidence type="ECO:0000256" key="7">
    <source>
        <dbReference type="ARBA" id="ARBA00022989"/>
    </source>
</evidence>
<comment type="similarity">
    <text evidence="2 10">Belongs to the glycosyltransferase 31 family.</text>
</comment>
<dbReference type="EC" id="2.4.1.-" evidence="10"/>
<keyword evidence="4 11" id="KW-0808">Transferase</keyword>
<evidence type="ECO:0000256" key="3">
    <source>
        <dbReference type="ARBA" id="ARBA00022676"/>
    </source>
</evidence>
<evidence type="ECO:0000313" key="11">
    <source>
        <dbReference type="EMBL" id="CCC52155.1"/>
    </source>
</evidence>
<dbReference type="AlphaFoldDB" id="G0U3Z3"/>
<gene>
    <name evidence="11" type="ORF">TVY486_1011980</name>
</gene>
<evidence type="ECO:0000256" key="8">
    <source>
        <dbReference type="ARBA" id="ARBA00023034"/>
    </source>
</evidence>
<keyword evidence="5 10" id="KW-0812">Transmembrane</keyword>
<proteinExistence type="inferred from homology"/>
<evidence type="ECO:0000256" key="1">
    <source>
        <dbReference type="ARBA" id="ARBA00004323"/>
    </source>
</evidence>
<evidence type="ECO:0000256" key="9">
    <source>
        <dbReference type="ARBA" id="ARBA00023136"/>
    </source>
</evidence>
<dbReference type="InterPro" id="IPR002659">
    <property type="entry name" value="Glyco_trans_31"/>
</dbReference>
<evidence type="ECO:0000256" key="2">
    <source>
        <dbReference type="ARBA" id="ARBA00008661"/>
    </source>
</evidence>
<evidence type="ECO:0000256" key="10">
    <source>
        <dbReference type="RuleBase" id="RU363063"/>
    </source>
</evidence>
<evidence type="ECO:0000256" key="6">
    <source>
        <dbReference type="ARBA" id="ARBA00022968"/>
    </source>
</evidence>
<name>G0U3Z3_TRYVY</name>
<dbReference type="VEuPathDB" id="TriTrypDB:TvY486_1011980"/>
<dbReference type="PANTHER" id="PTHR11214:SF351">
    <property type="entry name" value="BETA-1,3-GALACTOSYLTRANSFERASE PVG3"/>
    <property type="match status" value="1"/>
</dbReference>
<keyword evidence="7 10" id="KW-1133">Transmembrane helix</keyword>
<dbReference type="PANTHER" id="PTHR11214">
    <property type="entry name" value="BETA-1,3-N-ACETYLGLUCOSAMINYLTRANSFERASE"/>
    <property type="match status" value="1"/>
</dbReference>
<protein>
    <recommendedName>
        <fullName evidence="10">Hexosyltransferase</fullName>
        <ecNumber evidence="10">2.4.1.-</ecNumber>
    </recommendedName>
</protein>